<accession>A0A8S1CFV2</accession>
<dbReference type="EMBL" id="CADEPI010000033">
    <property type="protein sequence ID" value="CAB3367845.1"/>
    <property type="molecule type" value="Genomic_DNA"/>
</dbReference>
<sequence length="78" mass="8693">MLRRQGRGAWSSFFILAGDRRCQPAPKKVFNSPGPGPTIRFDNSEDQIAGNSGNPRPELPVSTAITRCSLFEFQQDLR</sequence>
<proteinExistence type="predicted"/>
<comment type="caution">
    <text evidence="1">The sequence shown here is derived from an EMBL/GenBank/DDBJ whole genome shotgun (WGS) entry which is preliminary data.</text>
</comment>
<evidence type="ECO:0000313" key="1">
    <source>
        <dbReference type="EMBL" id="CAB3367845.1"/>
    </source>
</evidence>
<keyword evidence="2" id="KW-1185">Reference proteome</keyword>
<gene>
    <name evidence="1" type="ORF">CLODIP_2_CD11781</name>
</gene>
<dbReference type="AlphaFoldDB" id="A0A8S1CFV2"/>
<organism evidence="1 2">
    <name type="scientific">Cloeon dipterum</name>
    <dbReference type="NCBI Taxonomy" id="197152"/>
    <lineage>
        <taxon>Eukaryota</taxon>
        <taxon>Metazoa</taxon>
        <taxon>Ecdysozoa</taxon>
        <taxon>Arthropoda</taxon>
        <taxon>Hexapoda</taxon>
        <taxon>Insecta</taxon>
        <taxon>Pterygota</taxon>
        <taxon>Palaeoptera</taxon>
        <taxon>Ephemeroptera</taxon>
        <taxon>Pisciforma</taxon>
        <taxon>Baetidae</taxon>
        <taxon>Cloeon</taxon>
    </lineage>
</organism>
<evidence type="ECO:0000313" key="2">
    <source>
        <dbReference type="Proteomes" id="UP000494165"/>
    </source>
</evidence>
<protein>
    <submittedName>
        <fullName evidence="1">Uncharacterized protein</fullName>
    </submittedName>
</protein>
<name>A0A8S1CFV2_9INSE</name>
<dbReference type="Proteomes" id="UP000494165">
    <property type="component" value="Unassembled WGS sequence"/>
</dbReference>
<reference evidence="1 2" key="1">
    <citation type="submission" date="2020-04" db="EMBL/GenBank/DDBJ databases">
        <authorList>
            <person name="Alioto T."/>
            <person name="Alioto T."/>
            <person name="Gomez Garrido J."/>
        </authorList>
    </citation>
    <scope>NUCLEOTIDE SEQUENCE [LARGE SCALE GENOMIC DNA]</scope>
</reference>